<dbReference type="GO" id="GO:0046872">
    <property type="term" value="F:metal ion binding"/>
    <property type="evidence" value="ECO:0007669"/>
    <property type="project" value="UniProtKB-KW"/>
</dbReference>
<evidence type="ECO:0000256" key="1">
    <source>
        <dbReference type="ARBA" id="ARBA00001962"/>
    </source>
</evidence>
<dbReference type="Gene3D" id="2.60.120.330">
    <property type="entry name" value="B-lactam Antibiotic, Isopenicillin N Synthase, Chain"/>
    <property type="match status" value="1"/>
</dbReference>
<dbReference type="FunFam" id="2.60.120.330:FF:000005">
    <property type="entry name" value="1-aminocyclopropane-1-carboxylate oxidase homolog 1"/>
    <property type="match status" value="1"/>
</dbReference>
<feature type="domain" description="Fe2OG dioxygenase" evidence="7">
    <location>
        <begin position="210"/>
        <end position="322"/>
    </location>
</feature>
<dbReference type="AlphaFoldDB" id="A0A8K0HRJ8"/>
<name>A0A8K0HRJ8_9ROSA</name>
<evidence type="ECO:0000256" key="5">
    <source>
        <dbReference type="ARBA" id="ARBA00023004"/>
    </source>
</evidence>
<dbReference type="EMBL" id="VOIH02000001">
    <property type="protein sequence ID" value="KAF3456828.1"/>
    <property type="molecule type" value="Genomic_DNA"/>
</dbReference>
<reference evidence="8" key="1">
    <citation type="submission" date="2020-03" db="EMBL/GenBank/DDBJ databases">
        <title>A high-quality chromosome-level genome assembly of a woody plant with both climbing and erect habits, Rhamnella rubrinervis.</title>
        <authorList>
            <person name="Lu Z."/>
            <person name="Yang Y."/>
            <person name="Zhu X."/>
            <person name="Sun Y."/>
        </authorList>
    </citation>
    <scope>NUCLEOTIDE SEQUENCE</scope>
    <source>
        <strain evidence="8">BYM</strain>
        <tissue evidence="8">Leaf</tissue>
    </source>
</reference>
<proteinExistence type="inferred from homology"/>
<dbReference type="SUPFAM" id="SSF51197">
    <property type="entry name" value="Clavaminate synthase-like"/>
    <property type="match status" value="1"/>
</dbReference>
<sequence>MATTSKQMAEYDRASELKAFDETKAGVKGLIDAGVAQIPRIFYSPPEENYLRESSAGQTKFSIPVIDLGGLLDDSIRRNEIVEKVREASETWGFFQIVNHGIPVGVLEEMKDGVKRFHEQDTEVKKQFYTRDVSKPVVYDSNFDLYSAPSANWRDTLTVHMAPNPPKPEDLPEVSRHILMEYSKEVMKVGDLLLELLSEALGLNPSHLKDIDCAQGVVVLGHYYPACPQPELTLGTSKHSDNNFLTVLLQDHIGGLQVLFENHWIDIPYETGALVVNIGDLLQALLVILQLISNDRFKSSEHRVLANVTGPRISVATFFSTGMRQTSKLYGPIKELLSEESPPKYRETTVMDYCTFFHDKGLDGTSALPYFKI</sequence>
<keyword evidence="5 6" id="KW-0408">Iron</keyword>
<dbReference type="InterPro" id="IPR027443">
    <property type="entry name" value="IPNS-like_sf"/>
</dbReference>
<evidence type="ECO:0000256" key="2">
    <source>
        <dbReference type="ARBA" id="ARBA00008056"/>
    </source>
</evidence>
<dbReference type="InterPro" id="IPR044861">
    <property type="entry name" value="IPNS-like_FE2OG_OXY"/>
</dbReference>
<accession>A0A8K0HRJ8</accession>
<gene>
    <name evidence="8" type="ORF">FNV43_RR01482</name>
</gene>
<protein>
    <recommendedName>
        <fullName evidence="7">Fe2OG dioxygenase domain-containing protein</fullName>
    </recommendedName>
</protein>
<comment type="caution">
    <text evidence="8">The sequence shown here is derived from an EMBL/GenBank/DDBJ whole genome shotgun (WGS) entry which is preliminary data.</text>
</comment>
<keyword evidence="9" id="KW-1185">Reference proteome</keyword>
<dbReference type="PANTHER" id="PTHR10209">
    <property type="entry name" value="OXIDOREDUCTASE, 2OG-FE II OXYGENASE FAMILY PROTEIN"/>
    <property type="match status" value="1"/>
</dbReference>
<evidence type="ECO:0000259" key="7">
    <source>
        <dbReference type="PROSITE" id="PS51471"/>
    </source>
</evidence>
<evidence type="ECO:0000256" key="6">
    <source>
        <dbReference type="RuleBase" id="RU003682"/>
    </source>
</evidence>
<dbReference type="PROSITE" id="PS51471">
    <property type="entry name" value="FE2OG_OXY"/>
    <property type="match status" value="1"/>
</dbReference>
<keyword evidence="4 6" id="KW-0560">Oxidoreductase</keyword>
<comment type="similarity">
    <text evidence="2 6">Belongs to the iron/ascorbate-dependent oxidoreductase family.</text>
</comment>
<keyword evidence="3 6" id="KW-0479">Metal-binding</keyword>
<dbReference type="PANTHER" id="PTHR10209:SF791">
    <property type="entry name" value="1-AMINOCYCLOPROPANE-1-CARBOXYLATE OXIDASE HOMOLOG 1"/>
    <property type="match status" value="1"/>
</dbReference>
<dbReference type="Proteomes" id="UP000796880">
    <property type="component" value="Unassembled WGS sequence"/>
</dbReference>
<evidence type="ECO:0000313" key="8">
    <source>
        <dbReference type="EMBL" id="KAF3456828.1"/>
    </source>
</evidence>
<dbReference type="GO" id="GO:0051213">
    <property type="term" value="F:dioxygenase activity"/>
    <property type="evidence" value="ECO:0007669"/>
    <property type="project" value="UniProtKB-ARBA"/>
</dbReference>
<dbReference type="InterPro" id="IPR005123">
    <property type="entry name" value="Oxoglu/Fe-dep_dioxygenase_dom"/>
</dbReference>
<evidence type="ECO:0000256" key="3">
    <source>
        <dbReference type="ARBA" id="ARBA00022723"/>
    </source>
</evidence>
<comment type="cofactor">
    <cofactor evidence="1">
        <name>Fe cation</name>
        <dbReference type="ChEBI" id="CHEBI:24875"/>
    </cofactor>
</comment>
<dbReference type="Pfam" id="PF14226">
    <property type="entry name" value="DIOX_N"/>
    <property type="match status" value="1"/>
</dbReference>
<organism evidence="8 9">
    <name type="scientific">Rhamnella rubrinervis</name>
    <dbReference type="NCBI Taxonomy" id="2594499"/>
    <lineage>
        <taxon>Eukaryota</taxon>
        <taxon>Viridiplantae</taxon>
        <taxon>Streptophyta</taxon>
        <taxon>Embryophyta</taxon>
        <taxon>Tracheophyta</taxon>
        <taxon>Spermatophyta</taxon>
        <taxon>Magnoliopsida</taxon>
        <taxon>eudicotyledons</taxon>
        <taxon>Gunneridae</taxon>
        <taxon>Pentapetalae</taxon>
        <taxon>rosids</taxon>
        <taxon>fabids</taxon>
        <taxon>Rosales</taxon>
        <taxon>Rhamnaceae</taxon>
        <taxon>rhamnoid group</taxon>
        <taxon>Rhamneae</taxon>
        <taxon>Rhamnella</taxon>
    </lineage>
</organism>
<dbReference type="Pfam" id="PF03171">
    <property type="entry name" value="2OG-FeII_Oxy"/>
    <property type="match status" value="1"/>
</dbReference>
<evidence type="ECO:0000256" key="4">
    <source>
        <dbReference type="ARBA" id="ARBA00023002"/>
    </source>
</evidence>
<dbReference type="OrthoDB" id="288590at2759"/>
<dbReference type="InterPro" id="IPR026992">
    <property type="entry name" value="DIOX_N"/>
</dbReference>
<evidence type="ECO:0000313" key="9">
    <source>
        <dbReference type="Proteomes" id="UP000796880"/>
    </source>
</evidence>